<dbReference type="EMBL" id="QGDI01000013">
    <property type="protein sequence ID" value="PWJ10531.1"/>
    <property type="molecule type" value="Genomic_DNA"/>
</dbReference>
<feature type="signal peptide" evidence="1">
    <location>
        <begin position="1"/>
        <end position="38"/>
    </location>
</feature>
<dbReference type="RefSeq" id="WP_173386642.1">
    <property type="nucleotide sequence ID" value="NZ_CACYST010000219.1"/>
</dbReference>
<dbReference type="Pfam" id="PF07538">
    <property type="entry name" value="ChW"/>
    <property type="match status" value="2"/>
</dbReference>
<protein>
    <submittedName>
        <fullName evidence="2">Hydrophobic W protein</fullName>
    </submittedName>
</protein>
<dbReference type="AlphaFoldDB" id="A0A315XU76"/>
<evidence type="ECO:0000313" key="3">
    <source>
        <dbReference type="Proteomes" id="UP000245720"/>
    </source>
</evidence>
<keyword evidence="1" id="KW-0732">Signal</keyword>
<evidence type="ECO:0000256" key="1">
    <source>
        <dbReference type="SAM" id="SignalP"/>
    </source>
</evidence>
<feature type="chain" id="PRO_5016303124" evidence="1">
    <location>
        <begin position="39"/>
        <end position="204"/>
    </location>
</feature>
<sequence>MRNTTVKKRSPFKKLVSSITAALTAAVMLTGAVPDVNAAAVDLGHTLSAQAHVQNIGWMEEDISLPLDIDLRTGKTTGDQYRNVRVGTTGRSLRLESLTVGIGGISKKYGGIMVDAHVSHIGWQGYKTAPCGSSVTVGTTGRCLAIEAFRIKLYGKIAEFYDVEYSVHSAGIGWGHTRKNGQVAGTVGEGRRSEAIYIRIFPKK</sequence>
<proteinExistence type="predicted"/>
<dbReference type="SMART" id="SM00728">
    <property type="entry name" value="ChW"/>
    <property type="match status" value="2"/>
</dbReference>
<dbReference type="InterPro" id="IPR006637">
    <property type="entry name" value="ChW"/>
</dbReference>
<name>A0A315XU76_RUMFL</name>
<comment type="caution">
    <text evidence="2">The sequence shown here is derived from an EMBL/GenBank/DDBJ whole genome shotgun (WGS) entry which is preliminary data.</text>
</comment>
<gene>
    <name evidence="2" type="ORF">IE37_02886</name>
</gene>
<evidence type="ECO:0000313" key="2">
    <source>
        <dbReference type="EMBL" id="PWJ10531.1"/>
    </source>
</evidence>
<reference evidence="2 3" key="1">
    <citation type="submission" date="2018-05" db="EMBL/GenBank/DDBJ databases">
        <title>The Hungate 1000. A catalogue of reference genomes from the rumen microbiome.</title>
        <authorList>
            <person name="Kelly W."/>
        </authorList>
    </citation>
    <scope>NUCLEOTIDE SEQUENCE [LARGE SCALE GENOMIC DNA]</scope>
    <source>
        <strain evidence="2 3">SAb67</strain>
    </source>
</reference>
<accession>A0A315XU76</accession>
<organism evidence="2 3">
    <name type="scientific">Ruminococcus flavefaciens</name>
    <dbReference type="NCBI Taxonomy" id="1265"/>
    <lineage>
        <taxon>Bacteria</taxon>
        <taxon>Bacillati</taxon>
        <taxon>Bacillota</taxon>
        <taxon>Clostridia</taxon>
        <taxon>Eubacteriales</taxon>
        <taxon>Oscillospiraceae</taxon>
        <taxon>Ruminococcus</taxon>
    </lineage>
</organism>
<dbReference type="Proteomes" id="UP000245720">
    <property type="component" value="Unassembled WGS sequence"/>
</dbReference>